<accession>A0A382JET0</accession>
<gene>
    <name evidence="1" type="ORF">METZ01_LOCUS263092</name>
</gene>
<feature type="non-terminal residue" evidence="1">
    <location>
        <position position="1"/>
    </location>
</feature>
<dbReference type="EMBL" id="UINC01073673">
    <property type="protein sequence ID" value="SVC10238.1"/>
    <property type="molecule type" value="Genomic_DNA"/>
</dbReference>
<organism evidence="1">
    <name type="scientific">marine metagenome</name>
    <dbReference type="NCBI Taxonomy" id="408172"/>
    <lineage>
        <taxon>unclassified sequences</taxon>
        <taxon>metagenomes</taxon>
        <taxon>ecological metagenomes</taxon>
    </lineage>
</organism>
<evidence type="ECO:0000313" key="1">
    <source>
        <dbReference type="EMBL" id="SVC10238.1"/>
    </source>
</evidence>
<protein>
    <submittedName>
        <fullName evidence="1">Uncharacterized protein</fullName>
    </submittedName>
</protein>
<name>A0A382JET0_9ZZZZ</name>
<sequence length="21" mass="2477">QEINQAAQSWIEEEISKMTIK</sequence>
<reference evidence="1" key="1">
    <citation type="submission" date="2018-05" db="EMBL/GenBank/DDBJ databases">
        <authorList>
            <person name="Lanie J.A."/>
            <person name="Ng W.-L."/>
            <person name="Kazmierczak K.M."/>
            <person name="Andrzejewski T.M."/>
            <person name="Davidsen T.M."/>
            <person name="Wayne K.J."/>
            <person name="Tettelin H."/>
            <person name="Glass J.I."/>
            <person name="Rusch D."/>
            <person name="Podicherti R."/>
            <person name="Tsui H.-C.T."/>
            <person name="Winkler M.E."/>
        </authorList>
    </citation>
    <scope>NUCLEOTIDE SEQUENCE</scope>
</reference>
<proteinExistence type="predicted"/>
<dbReference type="AlphaFoldDB" id="A0A382JET0"/>